<accession>A0A3P9AL11</accession>
<evidence type="ECO:0000313" key="2">
    <source>
        <dbReference type="Proteomes" id="UP000265140"/>
    </source>
</evidence>
<accession>A0A3P8Z3D6</accession>
<evidence type="ECO:0000313" key="1">
    <source>
        <dbReference type="Ensembl" id="ENSELUP00000023324.3"/>
    </source>
</evidence>
<dbReference type="Ensembl" id="ENSELUT00000034470.3">
    <property type="protein sequence ID" value="ENSELUP00000041359.3"/>
    <property type="gene ID" value="ENSELUG00000041881.1"/>
</dbReference>
<sequence length="107" mass="11418">MFAESGHNHTHELVEVVRIHMQFLGMGHTECGVGFLDVIQVLHIGQVTEAAEIPPKVQGNTSPGHGLGSNLISADTSPNACYSFALSCCPLNHICDLGVLTRTIVLL</sequence>
<reference evidence="2" key="1">
    <citation type="journal article" date="2014" name="PLoS ONE">
        <title>The genome and linkage map of the northern pike (Esox lucius): conserved synteny revealed between the salmonid sister group and the Neoteleostei.</title>
        <authorList>
            <person name="Rondeau E.B."/>
            <person name="Minkley D.R."/>
            <person name="Leong J.S."/>
            <person name="Messmer A.M."/>
            <person name="Jantzen J.R."/>
            <person name="von Schalburg K.R."/>
            <person name="Lemon C."/>
            <person name="Bird N.H."/>
            <person name="Koop B.F."/>
        </authorList>
    </citation>
    <scope>NUCLEOTIDE SEQUENCE</scope>
</reference>
<dbReference type="AlphaFoldDB" id="A0A3P8Z3D6"/>
<organism evidence="1 2">
    <name type="scientific">Esox lucius</name>
    <name type="common">Northern pike</name>
    <dbReference type="NCBI Taxonomy" id="8010"/>
    <lineage>
        <taxon>Eukaryota</taxon>
        <taxon>Metazoa</taxon>
        <taxon>Chordata</taxon>
        <taxon>Craniata</taxon>
        <taxon>Vertebrata</taxon>
        <taxon>Euteleostomi</taxon>
        <taxon>Actinopterygii</taxon>
        <taxon>Neopterygii</taxon>
        <taxon>Teleostei</taxon>
        <taxon>Protacanthopterygii</taxon>
        <taxon>Esociformes</taxon>
        <taxon>Esocidae</taxon>
        <taxon>Esox</taxon>
    </lineage>
</organism>
<dbReference type="Bgee" id="ENSELUG00000022197">
    <property type="expression patterns" value="Expressed in heart and 12 other cell types or tissues"/>
</dbReference>
<dbReference type="Ensembl" id="ENSELUT00000034526.3">
    <property type="protein sequence ID" value="ENSELUP00000023324.3"/>
    <property type="gene ID" value="ENSELUG00000035660.1"/>
</dbReference>
<keyword evidence="2" id="KW-1185">Reference proteome</keyword>
<proteinExistence type="predicted"/>
<dbReference type="Proteomes" id="UP000265140">
    <property type="component" value="Chromosome 11"/>
</dbReference>
<dbReference type="GeneTree" id="ENSGT01120000277500"/>
<reference evidence="1" key="2">
    <citation type="submission" date="2020-02" db="EMBL/GenBank/DDBJ databases">
        <title>Esox lucius (northern pike) genome, fEsoLuc1, primary haplotype.</title>
        <authorList>
            <person name="Myers G."/>
            <person name="Karagic N."/>
            <person name="Meyer A."/>
            <person name="Pippel M."/>
            <person name="Reichard M."/>
            <person name="Winkler S."/>
            <person name="Tracey A."/>
            <person name="Sims Y."/>
            <person name="Howe K."/>
            <person name="Rhie A."/>
            <person name="Formenti G."/>
            <person name="Durbin R."/>
            <person name="Fedrigo O."/>
            <person name="Jarvis E.D."/>
        </authorList>
    </citation>
    <scope>NUCLEOTIDE SEQUENCE [LARGE SCALE GENOMIC DNA]</scope>
</reference>
<protein>
    <submittedName>
        <fullName evidence="1">Uncharacterized protein</fullName>
    </submittedName>
</protein>
<reference evidence="1" key="3">
    <citation type="submission" date="2025-05" db="UniProtKB">
        <authorList>
            <consortium name="Ensembl"/>
        </authorList>
    </citation>
    <scope>IDENTIFICATION</scope>
</reference>
<name>A0A3P8Z3D6_ESOLU</name>